<accession>A0ABR2G192</accession>
<evidence type="ECO:0000313" key="2">
    <source>
        <dbReference type="Proteomes" id="UP001472677"/>
    </source>
</evidence>
<protein>
    <recommendedName>
        <fullName evidence="3">RNase H type-1 domain-containing protein</fullName>
    </recommendedName>
</protein>
<evidence type="ECO:0000313" key="1">
    <source>
        <dbReference type="EMBL" id="KAK8590039.1"/>
    </source>
</evidence>
<comment type="caution">
    <text evidence="1">The sequence shown here is derived from an EMBL/GenBank/DDBJ whole genome shotgun (WGS) entry which is preliminary data.</text>
</comment>
<name>A0ABR2G192_9ROSI</name>
<evidence type="ECO:0008006" key="3">
    <source>
        <dbReference type="Google" id="ProtNLM"/>
    </source>
</evidence>
<reference evidence="1 2" key="1">
    <citation type="journal article" date="2024" name="G3 (Bethesda)">
        <title>Genome assembly of Hibiscus sabdariffa L. provides insights into metabolisms of medicinal natural products.</title>
        <authorList>
            <person name="Kim T."/>
        </authorList>
    </citation>
    <scope>NUCLEOTIDE SEQUENCE [LARGE SCALE GENOMIC DNA]</scope>
    <source>
        <strain evidence="1">TK-2024</strain>
        <tissue evidence="1">Old leaves</tissue>
    </source>
</reference>
<keyword evidence="2" id="KW-1185">Reference proteome</keyword>
<sequence length="79" mass="8810">MYLRLEYAWELGARKVIFEVDSADAVFTVQHRRKGLVNRVADGLAKVARLNSLECEYFEASPAGIDALLLLDVLEAGLE</sequence>
<dbReference type="Proteomes" id="UP001472677">
    <property type="component" value="Unassembled WGS sequence"/>
</dbReference>
<gene>
    <name evidence="1" type="ORF">V6N12_024423</name>
</gene>
<organism evidence="1 2">
    <name type="scientific">Hibiscus sabdariffa</name>
    <name type="common">roselle</name>
    <dbReference type="NCBI Taxonomy" id="183260"/>
    <lineage>
        <taxon>Eukaryota</taxon>
        <taxon>Viridiplantae</taxon>
        <taxon>Streptophyta</taxon>
        <taxon>Embryophyta</taxon>
        <taxon>Tracheophyta</taxon>
        <taxon>Spermatophyta</taxon>
        <taxon>Magnoliopsida</taxon>
        <taxon>eudicotyledons</taxon>
        <taxon>Gunneridae</taxon>
        <taxon>Pentapetalae</taxon>
        <taxon>rosids</taxon>
        <taxon>malvids</taxon>
        <taxon>Malvales</taxon>
        <taxon>Malvaceae</taxon>
        <taxon>Malvoideae</taxon>
        <taxon>Hibiscus</taxon>
    </lineage>
</organism>
<dbReference type="EMBL" id="JBBPBM010000004">
    <property type="protein sequence ID" value="KAK8590039.1"/>
    <property type="molecule type" value="Genomic_DNA"/>
</dbReference>
<proteinExistence type="predicted"/>